<dbReference type="InterPro" id="IPR043724">
    <property type="entry name" value="DUF5666"/>
</dbReference>
<dbReference type="PROSITE" id="PS51318">
    <property type="entry name" value="TAT"/>
    <property type="match status" value="1"/>
</dbReference>
<dbReference type="Pfam" id="PF18914">
    <property type="entry name" value="DUF5666"/>
    <property type="match status" value="3"/>
</dbReference>
<comment type="caution">
    <text evidence="2">The sequence shown here is derived from an EMBL/GenBank/DDBJ whole genome shotgun (WGS) entry which is preliminary data.</text>
</comment>
<evidence type="ECO:0000259" key="1">
    <source>
        <dbReference type="Pfam" id="PF18914"/>
    </source>
</evidence>
<dbReference type="AlphaFoldDB" id="A0A3R7FE58"/>
<feature type="domain" description="DUF5666" evidence="1">
    <location>
        <begin position="275"/>
        <end position="329"/>
    </location>
</feature>
<proteinExistence type="predicted"/>
<organism evidence="2 3">
    <name type="scientific">Alicycliphilus denitrificans</name>
    <dbReference type="NCBI Taxonomy" id="179636"/>
    <lineage>
        <taxon>Bacteria</taxon>
        <taxon>Pseudomonadati</taxon>
        <taxon>Pseudomonadota</taxon>
        <taxon>Betaproteobacteria</taxon>
        <taxon>Burkholderiales</taxon>
        <taxon>Comamonadaceae</taxon>
        <taxon>Alicycliphilus</taxon>
    </lineage>
</organism>
<accession>A0A3R7FE58</accession>
<dbReference type="EMBL" id="NKDB02000003">
    <property type="protein sequence ID" value="RKJ95713.1"/>
    <property type="molecule type" value="Genomic_DNA"/>
</dbReference>
<dbReference type="Proteomes" id="UP000216225">
    <property type="component" value="Unassembled WGS sequence"/>
</dbReference>
<dbReference type="RefSeq" id="WP_094439871.1">
    <property type="nucleotide sequence ID" value="NZ_NKDB02000003.1"/>
</dbReference>
<protein>
    <recommendedName>
        <fullName evidence="1">DUF5666 domain-containing protein</fullName>
    </recommendedName>
</protein>
<evidence type="ECO:0000313" key="3">
    <source>
        <dbReference type="Proteomes" id="UP000216225"/>
    </source>
</evidence>
<feature type="domain" description="DUF5666" evidence="1">
    <location>
        <begin position="123"/>
        <end position="185"/>
    </location>
</feature>
<evidence type="ECO:0000313" key="2">
    <source>
        <dbReference type="EMBL" id="RKJ95713.1"/>
    </source>
</evidence>
<feature type="domain" description="DUF5666" evidence="1">
    <location>
        <begin position="343"/>
        <end position="404"/>
    </location>
</feature>
<dbReference type="InterPro" id="IPR006311">
    <property type="entry name" value="TAT_signal"/>
</dbReference>
<name>A0A3R7FE58_9BURK</name>
<gene>
    <name evidence="2" type="ORF">CE154_016800</name>
</gene>
<sequence length="407" mass="40848">MQPTSPATSPTRRRLLAGGAASAALALFGCGGGGGDSMAGVGSGGTGSFASGPIHGFGSIIVGGVRYDESGARIATDAGAAASSADLRLGMVVEVNGGDIATDPATGQRRAVASTIGVRSEIEGPISAIDPAAGTLAVLGQQVRVTPATVFDDGLRGGLASLRVGQMVEIYGLMNAAGQYTATRIDDEDDARRYKLRGPVSGLDTAARTFRIGAAVISYAGLGTPPAGLANGQYARVELHTVPDAAGVWAATRLQATPTSAGSLPATGRVNAELEGYITAFTSSAHFAVNGVDVNASGAARLPAGLALGRRVEVEGVLEGGVLIAREVELEDDDGESEGIEIEGRIASVAPAANTFVLRGVTVGYDAATRFEGGTPAQLAVGVKVEVKGRLSPDGATLLASEVEFDD</sequence>
<reference evidence="2 3" key="1">
    <citation type="submission" date="2018-09" db="EMBL/GenBank/DDBJ databases">
        <title>Genome comparison of Alicycliphilus sp. BQ1, a polyurethanolytic bacterium, with its closest phylogenetic relatives Alicycliphilus denitrificans BC and K601, unable to attack polyurethane.</title>
        <authorList>
            <person name="Loza-Tavera H."/>
            <person name="Lozano L."/>
            <person name="Cevallos M."/>
            <person name="Maya-Lucas O."/>
            <person name="Garcia-Mena J."/>
            <person name="Hernandez J."/>
        </authorList>
    </citation>
    <scope>NUCLEOTIDE SEQUENCE [LARGE SCALE GENOMIC DNA]</scope>
    <source>
        <strain evidence="2 3">BQ1</strain>
    </source>
</reference>